<dbReference type="GO" id="GO:0008757">
    <property type="term" value="F:S-adenosylmethionine-dependent methyltransferase activity"/>
    <property type="evidence" value="ECO:0007669"/>
    <property type="project" value="TreeGrafter"/>
</dbReference>
<dbReference type="PROSITE" id="PS51682">
    <property type="entry name" value="SAM_OMT_I"/>
    <property type="match status" value="1"/>
</dbReference>
<dbReference type="InterPro" id="IPR050362">
    <property type="entry name" value="Cation-dep_OMT"/>
</dbReference>
<evidence type="ECO:0000313" key="5">
    <source>
        <dbReference type="Proteomes" id="UP001050975"/>
    </source>
</evidence>
<dbReference type="RefSeq" id="WP_226591788.1">
    <property type="nucleotide sequence ID" value="NZ_BLAY01000206.1"/>
</dbReference>
<dbReference type="SUPFAM" id="SSF53335">
    <property type="entry name" value="S-adenosyl-L-methionine-dependent methyltransferases"/>
    <property type="match status" value="1"/>
</dbReference>
<organism evidence="4 5">
    <name type="scientific">Microseira wollei NIES-4236</name>
    <dbReference type="NCBI Taxonomy" id="2530354"/>
    <lineage>
        <taxon>Bacteria</taxon>
        <taxon>Bacillati</taxon>
        <taxon>Cyanobacteriota</taxon>
        <taxon>Cyanophyceae</taxon>
        <taxon>Oscillatoriophycideae</taxon>
        <taxon>Aerosakkonematales</taxon>
        <taxon>Aerosakkonemataceae</taxon>
        <taxon>Microseira</taxon>
    </lineage>
</organism>
<dbReference type="PANTHER" id="PTHR10509">
    <property type="entry name" value="O-METHYLTRANSFERASE-RELATED"/>
    <property type="match status" value="1"/>
</dbReference>
<keyword evidence="2" id="KW-0808">Transferase</keyword>
<comment type="caution">
    <text evidence="4">The sequence shown here is derived from an EMBL/GenBank/DDBJ whole genome shotgun (WGS) entry which is preliminary data.</text>
</comment>
<reference evidence="4" key="1">
    <citation type="submission" date="2019-10" db="EMBL/GenBank/DDBJ databases">
        <title>Draft genome sequece of Microseira wollei NIES-4236.</title>
        <authorList>
            <person name="Yamaguchi H."/>
            <person name="Suzuki S."/>
            <person name="Kawachi M."/>
        </authorList>
    </citation>
    <scope>NUCLEOTIDE SEQUENCE</scope>
    <source>
        <strain evidence="4">NIES-4236</strain>
    </source>
</reference>
<proteinExistence type="predicted"/>
<evidence type="ECO:0000256" key="3">
    <source>
        <dbReference type="ARBA" id="ARBA00022691"/>
    </source>
</evidence>
<keyword evidence="5" id="KW-1185">Reference proteome</keyword>
<keyword evidence="1" id="KW-0489">Methyltransferase</keyword>
<dbReference type="GO" id="GO:0008171">
    <property type="term" value="F:O-methyltransferase activity"/>
    <property type="evidence" value="ECO:0007669"/>
    <property type="project" value="InterPro"/>
</dbReference>
<evidence type="ECO:0000256" key="2">
    <source>
        <dbReference type="ARBA" id="ARBA00022679"/>
    </source>
</evidence>
<dbReference type="InterPro" id="IPR002935">
    <property type="entry name" value="SAM_O-MeTrfase"/>
</dbReference>
<gene>
    <name evidence="4" type="ORF">MiSe_80300</name>
</gene>
<dbReference type="InterPro" id="IPR029063">
    <property type="entry name" value="SAM-dependent_MTases_sf"/>
</dbReference>
<accession>A0AAV3XKL3</accession>
<sequence>MNCVLEEIFRTGQVKNADGELLKLHSHVSPEQGEFLQEIMSELKPKVTLEVGLAYGISALFICDALEKTVNSRHITIDPYQLTYWKGIGLHNLKQAGYEQIIEFHNQPSHLVLPQLEMQANKIDFAFIDGQHTFDHTLIDFFLIDRLLRVGGVVAIDDTTLPSVRKVSRFIIINRSYSVFRCFNDTDSKLSLNRQILWHAAQISKPIQRILKPEYTMPDIKLELMPRSRCIAFKKEAEDTRKWNFHREF</sequence>
<dbReference type="Pfam" id="PF13578">
    <property type="entry name" value="Methyltransf_24"/>
    <property type="match status" value="1"/>
</dbReference>
<dbReference type="Proteomes" id="UP001050975">
    <property type="component" value="Unassembled WGS sequence"/>
</dbReference>
<dbReference type="PANTHER" id="PTHR10509:SF14">
    <property type="entry name" value="CAFFEOYL-COA O-METHYLTRANSFERASE 3-RELATED"/>
    <property type="match status" value="1"/>
</dbReference>
<dbReference type="Gene3D" id="3.40.50.150">
    <property type="entry name" value="Vaccinia Virus protein VP39"/>
    <property type="match status" value="1"/>
</dbReference>
<dbReference type="EMBL" id="BLAY01000206">
    <property type="protein sequence ID" value="GET43208.1"/>
    <property type="molecule type" value="Genomic_DNA"/>
</dbReference>
<evidence type="ECO:0000313" key="4">
    <source>
        <dbReference type="EMBL" id="GET43208.1"/>
    </source>
</evidence>
<dbReference type="GO" id="GO:0032259">
    <property type="term" value="P:methylation"/>
    <property type="evidence" value="ECO:0007669"/>
    <property type="project" value="UniProtKB-KW"/>
</dbReference>
<dbReference type="AlphaFoldDB" id="A0AAV3XKL3"/>
<name>A0AAV3XKL3_9CYAN</name>
<protein>
    <submittedName>
        <fullName evidence="4">Caffeoyl-CoA O-methyltransferase</fullName>
    </submittedName>
</protein>
<evidence type="ECO:0000256" key="1">
    <source>
        <dbReference type="ARBA" id="ARBA00022603"/>
    </source>
</evidence>
<keyword evidence="3" id="KW-0949">S-adenosyl-L-methionine</keyword>